<sequence length="557" mass="60664">MYFMTQGQRVLILEKTKKLKGVSRHSQASMFMFADVAALQAEEPGEGSPMTAKEALGPIRPISQKSPFKKALKRKPLGDITNAPAAASSFDGRPSKKHLGAHERTLPDLGLGVWDQKELLDNRAARIRQLTETAANGFQKLAPPQRESYFRRHETEDVLKAIYEHEERDAYANYFRDAVDASHNASIVANKGQPRAAAIAALALAHSVALYSALDSIVVSLGREKLHVPYTSANTFAILHRLKDAAPALWINESICAKGTHLANHTSEEFPFYRNFMMAQEKQFGNAFVVFDQARQVLECSPQPGMPHHCETALAPSMWFYFNFATTWVKRASTEYDLKVFGVSTVGGCATKVGPCRTIADMANQWGVQQAQIISIPHYDKSSGRNSGKAAQMLELTLLKMQKVFQPGQAHILRSLVRTVVYALTAWSAMGLKFASTVVYALRARSAVGLKFASTVVGALCARSAVGLESASTIVYALRARSAVGLKSASTVVGALRARSAVGLKSASTVVGALRVTIVRHGRRAPSALTSRETNAGCARRATRSERLRLSAGMSMK</sequence>
<proteinExistence type="predicted"/>
<organism evidence="1 2">
    <name type="scientific">Micromonas commoda (strain RCC299 / NOUM17 / CCMP2709)</name>
    <name type="common">Picoplanktonic green alga</name>
    <dbReference type="NCBI Taxonomy" id="296587"/>
    <lineage>
        <taxon>Eukaryota</taxon>
        <taxon>Viridiplantae</taxon>
        <taxon>Chlorophyta</taxon>
        <taxon>Mamiellophyceae</taxon>
        <taxon>Mamiellales</taxon>
        <taxon>Mamiellaceae</taxon>
        <taxon>Micromonas</taxon>
    </lineage>
</organism>
<dbReference type="GeneID" id="8241899"/>
<accession>C1E2S4</accession>
<evidence type="ECO:0000313" key="1">
    <source>
        <dbReference type="EMBL" id="ACO62394.1"/>
    </source>
</evidence>
<dbReference type="InParanoid" id="C1E2S4"/>
<dbReference type="STRING" id="296587.C1E2S4"/>
<keyword evidence="2" id="KW-1185">Reference proteome</keyword>
<evidence type="ECO:0000313" key="2">
    <source>
        <dbReference type="Proteomes" id="UP000002009"/>
    </source>
</evidence>
<dbReference type="AlphaFoldDB" id="C1E2S4"/>
<dbReference type="KEGG" id="mis:MICPUN_57349"/>
<reference evidence="1 2" key="1">
    <citation type="journal article" date="2009" name="Science">
        <title>Green evolution and dynamic adaptations revealed by genomes of the marine picoeukaryotes Micromonas.</title>
        <authorList>
            <person name="Worden A.Z."/>
            <person name="Lee J.H."/>
            <person name="Mock T."/>
            <person name="Rouze P."/>
            <person name="Simmons M.P."/>
            <person name="Aerts A.L."/>
            <person name="Allen A.E."/>
            <person name="Cuvelier M.L."/>
            <person name="Derelle E."/>
            <person name="Everett M.V."/>
            <person name="Foulon E."/>
            <person name="Grimwood J."/>
            <person name="Gundlach H."/>
            <person name="Henrissat B."/>
            <person name="Napoli C."/>
            <person name="McDonald S.M."/>
            <person name="Parker M.S."/>
            <person name="Rombauts S."/>
            <person name="Salamov A."/>
            <person name="Von Dassow P."/>
            <person name="Badger J.H."/>
            <person name="Coutinho P.M."/>
            <person name="Demir E."/>
            <person name="Dubchak I."/>
            <person name="Gentemann C."/>
            <person name="Eikrem W."/>
            <person name="Gready J.E."/>
            <person name="John U."/>
            <person name="Lanier W."/>
            <person name="Lindquist E.A."/>
            <person name="Lucas S."/>
            <person name="Mayer K.F."/>
            <person name="Moreau H."/>
            <person name="Not F."/>
            <person name="Otillar R."/>
            <person name="Panaud O."/>
            <person name="Pangilinan J."/>
            <person name="Paulsen I."/>
            <person name="Piegu B."/>
            <person name="Poliakov A."/>
            <person name="Robbens S."/>
            <person name="Schmutz J."/>
            <person name="Toulza E."/>
            <person name="Wyss T."/>
            <person name="Zelensky A."/>
            <person name="Zhou K."/>
            <person name="Armbrust E.V."/>
            <person name="Bhattacharya D."/>
            <person name="Goodenough U.W."/>
            <person name="Van de Peer Y."/>
            <person name="Grigoriev I.V."/>
        </authorList>
    </citation>
    <scope>NUCLEOTIDE SEQUENCE [LARGE SCALE GENOMIC DNA]</scope>
    <source>
        <strain evidence="2">RCC299 / NOUM17</strain>
    </source>
</reference>
<name>C1E2S4_MICCC</name>
<dbReference type="EMBL" id="CP001324">
    <property type="protein sequence ID" value="ACO62394.1"/>
    <property type="molecule type" value="Genomic_DNA"/>
</dbReference>
<protein>
    <submittedName>
        <fullName evidence="1">Uncharacterized protein</fullName>
    </submittedName>
</protein>
<dbReference type="RefSeq" id="XP_002501136.1">
    <property type="nucleotide sequence ID" value="XM_002501090.1"/>
</dbReference>
<dbReference type="Proteomes" id="UP000002009">
    <property type="component" value="Chromosome 3"/>
</dbReference>
<gene>
    <name evidence="1" type="ORF">MICPUN_57349</name>
</gene>